<evidence type="ECO:0000313" key="2">
    <source>
        <dbReference type="WBParaSite" id="ALUE_0001323801-mRNA-1"/>
    </source>
</evidence>
<accession>A0A0M3I7P3</accession>
<keyword evidence="1" id="KW-1185">Reference proteome</keyword>
<dbReference type="Proteomes" id="UP000036681">
    <property type="component" value="Unplaced"/>
</dbReference>
<organism evidence="1 2">
    <name type="scientific">Ascaris lumbricoides</name>
    <name type="common">Giant roundworm</name>
    <dbReference type="NCBI Taxonomy" id="6252"/>
    <lineage>
        <taxon>Eukaryota</taxon>
        <taxon>Metazoa</taxon>
        <taxon>Ecdysozoa</taxon>
        <taxon>Nematoda</taxon>
        <taxon>Chromadorea</taxon>
        <taxon>Rhabditida</taxon>
        <taxon>Spirurina</taxon>
        <taxon>Ascaridomorpha</taxon>
        <taxon>Ascaridoidea</taxon>
        <taxon>Ascarididae</taxon>
        <taxon>Ascaris</taxon>
    </lineage>
</organism>
<protein>
    <submittedName>
        <fullName evidence="2">Hydroxyisourate hydrolase</fullName>
    </submittedName>
</protein>
<sequence length="53" mass="6267">MKRVELYKFKLSYNHVNNFALSFAVQSAQLIEFQALDPKEERIRLSETSYTIV</sequence>
<evidence type="ECO:0000313" key="1">
    <source>
        <dbReference type="Proteomes" id="UP000036681"/>
    </source>
</evidence>
<proteinExistence type="predicted"/>
<name>A0A0M3I7P3_ASCLU</name>
<reference evidence="2" key="1">
    <citation type="submission" date="2017-02" db="UniProtKB">
        <authorList>
            <consortium name="WormBaseParasite"/>
        </authorList>
    </citation>
    <scope>IDENTIFICATION</scope>
</reference>
<dbReference type="WBParaSite" id="ALUE_0001323801-mRNA-1">
    <property type="protein sequence ID" value="ALUE_0001323801-mRNA-1"/>
    <property type="gene ID" value="ALUE_0001323801"/>
</dbReference>
<dbReference type="AlphaFoldDB" id="A0A0M3I7P3"/>